<keyword evidence="4" id="KW-1185">Reference proteome</keyword>
<feature type="coiled-coil region" evidence="1">
    <location>
        <begin position="65"/>
        <end position="92"/>
    </location>
</feature>
<feature type="chain" id="PRO_5045911021" evidence="2">
    <location>
        <begin position="24"/>
        <end position="99"/>
    </location>
</feature>
<keyword evidence="1" id="KW-0175">Coiled coil</keyword>
<evidence type="ECO:0000256" key="2">
    <source>
        <dbReference type="SAM" id="SignalP"/>
    </source>
</evidence>
<keyword evidence="2" id="KW-0732">Signal</keyword>
<evidence type="ECO:0000313" key="4">
    <source>
        <dbReference type="Proteomes" id="UP000650424"/>
    </source>
</evidence>
<reference evidence="3 4" key="1">
    <citation type="submission" date="2020-08" db="EMBL/GenBank/DDBJ databases">
        <title>Novel species isolated from subtropical streams in China.</title>
        <authorList>
            <person name="Lu H."/>
        </authorList>
    </citation>
    <scope>NUCLEOTIDE SEQUENCE [LARGE SCALE GENOMIC DNA]</scope>
    <source>
        <strain evidence="3 4">CY18W</strain>
    </source>
</reference>
<protein>
    <submittedName>
        <fullName evidence="3">Uncharacterized protein</fullName>
    </submittedName>
</protein>
<evidence type="ECO:0000256" key="1">
    <source>
        <dbReference type="SAM" id="Coils"/>
    </source>
</evidence>
<organism evidence="3 4">
    <name type="scientific">Undibacterium hunanense</name>
    <dbReference type="NCBI Taxonomy" id="2762292"/>
    <lineage>
        <taxon>Bacteria</taxon>
        <taxon>Pseudomonadati</taxon>
        <taxon>Pseudomonadota</taxon>
        <taxon>Betaproteobacteria</taxon>
        <taxon>Burkholderiales</taxon>
        <taxon>Oxalobacteraceae</taxon>
        <taxon>Undibacterium</taxon>
    </lineage>
</organism>
<sequence>MQIKKIQLLILTTVLLATTTSWAQKMVPSTRSECTRKCNSTLLKTQKFGGELTKIRDAIAKETDPEKLKELRQKEKEELERATEKVADACEEICQHNPD</sequence>
<dbReference type="EMBL" id="JACOGF010000014">
    <property type="protein sequence ID" value="MBC3920202.1"/>
    <property type="molecule type" value="Genomic_DNA"/>
</dbReference>
<comment type="caution">
    <text evidence="3">The sequence shown here is derived from an EMBL/GenBank/DDBJ whole genome shotgun (WGS) entry which is preliminary data.</text>
</comment>
<gene>
    <name evidence="3" type="ORF">H8L32_22250</name>
</gene>
<dbReference type="Proteomes" id="UP000650424">
    <property type="component" value="Unassembled WGS sequence"/>
</dbReference>
<feature type="signal peptide" evidence="2">
    <location>
        <begin position="1"/>
        <end position="23"/>
    </location>
</feature>
<name>A0ABR6ZWF9_9BURK</name>
<accession>A0ABR6ZWF9</accession>
<evidence type="ECO:0000313" key="3">
    <source>
        <dbReference type="EMBL" id="MBC3920202.1"/>
    </source>
</evidence>
<dbReference type="RefSeq" id="WP_186949524.1">
    <property type="nucleotide sequence ID" value="NZ_JACOGF010000014.1"/>
</dbReference>
<proteinExistence type="predicted"/>